<evidence type="ECO:0000313" key="2">
    <source>
        <dbReference type="Proteomes" id="UP000199467"/>
    </source>
</evidence>
<protein>
    <submittedName>
        <fullName evidence="1">Type VI secretion system protein ImpG</fullName>
    </submittedName>
</protein>
<dbReference type="InterPro" id="IPR010272">
    <property type="entry name" value="T6SS_TssF"/>
</dbReference>
<dbReference type="EMBL" id="FMZQ01000001">
    <property type="protein sequence ID" value="SDC06047.1"/>
    <property type="molecule type" value="Genomic_DNA"/>
</dbReference>
<dbReference type="Pfam" id="PF05947">
    <property type="entry name" value="T6SS_TssF"/>
    <property type="match status" value="1"/>
</dbReference>
<dbReference type="NCBIfam" id="TIGR03359">
    <property type="entry name" value="VI_chp_6"/>
    <property type="match status" value="1"/>
</dbReference>
<keyword evidence="2" id="KW-1185">Reference proteome</keyword>
<gene>
    <name evidence="1" type="ORF">SAMN05216576_101274</name>
</gene>
<evidence type="ECO:0000313" key="1">
    <source>
        <dbReference type="EMBL" id="SDC06047.1"/>
    </source>
</evidence>
<sequence>MSFNHYYQSELTALRQLGKRFAERSPALAPFLGQAGRDPDVERLLEGFAFLTGRLRQKLDDELPELTHSLMHLLWPNYMRPLPAFSMLQFDPLTRPGPALPVGRGTPVEAKAIEGVTCRFRTCFPTEVLPLALNGLDYSVKGDGALLSLRLGMSADGHIGEIGLNKLRLHLAGERYIGQMLYLALLRNLGGIQLVLLDAAGKPMQDAFGQTLGTLQLKPEKVQPVGFAEDEALIPYPLNTFRGYRYLQEYFAFQEKFLFVDLLGLEAIQSLPEDLLKQARGLELRFDIHKAGVQRIRPTLENVRLYCTPVVNLFQHDAIPIRLDGKQDQYLLLPAEFDSQHCGVFSVDRVTGWKPGGMGYEEYVPFESFEHDPSFDVPVARPHYSVRQQPSMLGDGLETWLSFGLRNLDQHETLSIELTCTNQNLPRQLRLGDICLPSEDTPDFLSFRNISAVTPSYAPPLHRDFLWKLISNMSLNYLSLANVEALKVILETYDLPRYYDQHAERVSKRLLGGLKNIGHRHVDRLHRGLPVRGVRTELTMNPEGYLGEGDLFLFASVLNEFFALYASLNSYHELHVQSTQGELYKWTPRMGQQPLL</sequence>
<proteinExistence type="predicted"/>
<name>A0A1G6IHN7_9GAMM</name>
<dbReference type="Proteomes" id="UP000199467">
    <property type="component" value="Unassembled WGS sequence"/>
</dbReference>
<dbReference type="RefSeq" id="WP_017676352.1">
    <property type="nucleotide sequence ID" value="NZ_FMZQ01000001.1"/>
</dbReference>
<reference evidence="2" key="1">
    <citation type="submission" date="2016-10" db="EMBL/GenBank/DDBJ databases">
        <authorList>
            <person name="Varghese N."/>
            <person name="Submissions S."/>
        </authorList>
    </citation>
    <scope>NUCLEOTIDE SEQUENCE [LARGE SCALE GENOMIC DNA]</scope>
    <source>
        <strain evidence="2">DSM 26382</strain>
    </source>
</reference>
<dbReference type="PANTHER" id="PTHR35370:SF4">
    <property type="entry name" value="TYPE VI SECRETION SYSTEM BASEPLATE SUBUNIT TSSF"/>
    <property type="match status" value="1"/>
</dbReference>
<dbReference type="PIRSF" id="PIRSF028304">
    <property type="entry name" value="UCP028304"/>
    <property type="match status" value="1"/>
</dbReference>
<organism evidence="1 2">
    <name type="scientific">Ectopseudomonas chengduensis</name>
    <dbReference type="NCBI Taxonomy" id="489632"/>
    <lineage>
        <taxon>Bacteria</taxon>
        <taxon>Pseudomonadati</taxon>
        <taxon>Pseudomonadota</taxon>
        <taxon>Gammaproteobacteria</taxon>
        <taxon>Pseudomonadales</taxon>
        <taxon>Pseudomonadaceae</taxon>
        <taxon>Ectopseudomonas</taxon>
    </lineage>
</organism>
<accession>A0A1G6IHN7</accession>
<dbReference type="AlphaFoldDB" id="A0A1G6IHN7"/>
<dbReference type="PANTHER" id="PTHR35370">
    <property type="entry name" value="CYTOPLASMIC PROTEIN-RELATED-RELATED"/>
    <property type="match status" value="1"/>
</dbReference>